<evidence type="ECO:0000313" key="3">
    <source>
        <dbReference type="EMBL" id="MBK5174942.1"/>
    </source>
</evidence>
<dbReference type="EMBL" id="JADRCP010000001">
    <property type="protein sequence ID" value="MBK5174942.1"/>
    <property type="molecule type" value="Genomic_DNA"/>
</dbReference>
<dbReference type="Proteomes" id="UP001296969">
    <property type="component" value="Unassembled WGS sequence"/>
</dbReference>
<accession>A0A9D7AF94</accession>
<evidence type="ECO:0000259" key="1">
    <source>
        <dbReference type="Pfam" id="PF14355"/>
    </source>
</evidence>
<feature type="domain" description="Abortive infection protein-like C-terminal" evidence="1">
    <location>
        <begin position="191"/>
        <end position="269"/>
    </location>
</feature>
<dbReference type="EMBL" id="JADRCQ010000001">
    <property type="protein sequence ID" value="MBK5071633.1"/>
    <property type="molecule type" value="Genomic_DNA"/>
</dbReference>
<protein>
    <submittedName>
        <fullName evidence="3">Abortive infection family protein</fullName>
    </submittedName>
</protein>
<organism evidence="3 4">
    <name type="scientific">Limnobaculum xujianqingii</name>
    <dbReference type="NCBI Taxonomy" id="2738837"/>
    <lineage>
        <taxon>Bacteria</taxon>
        <taxon>Pseudomonadati</taxon>
        <taxon>Pseudomonadota</taxon>
        <taxon>Gammaproteobacteria</taxon>
        <taxon>Enterobacterales</taxon>
        <taxon>Budviciaceae</taxon>
        <taxon>Limnobaculum</taxon>
    </lineage>
</organism>
<gene>
    <name evidence="3" type="ORF">I2492_01210</name>
    <name evidence="2" type="ORF">I2493_01210</name>
</gene>
<dbReference type="Proteomes" id="UP000807542">
    <property type="component" value="Unassembled WGS sequence"/>
</dbReference>
<comment type="caution">
    <text evidence="3">The sequence shown here is derived from an EMBL/GenBank/DDBJ whole genome shotgun (WGS) entry which is preliminary data.</text>
</comment>
<reference evidence="3 5" key="1">
    <citation type="submission" date="2020-11" db="EMBL/GenBank/DDBJ databases">
        <title>Insectihabitans protaetiae gen. nov. sp. nov. and Insectihabitans allomyrinae sp. nov., isolated from larvae of Protaetia brevitarsis seulensis and Allomyrina dichotoma, respectively.</title>
        <authorList>
            <person name="Lee S.D."/>
            <person name="Byeon Y.-S."/>
            <person name="Kim S.-M."/>
            <person name="Yang H.L."/>
            <person name="Kim I.S."/>
        </authorList>
    </citation>
    <scope>NUCLEOTIDE SEQUENCE</scope>
    <source>
        <strain evidence="3">CWB-B4</strain>
        <strain evidence="2 5">CWB-B43</strain>
    </source>
</reference>
<dbReference type="AlphaFoldDB" id="A0A9D7AF94"/>
<dbReference type="InterPro" id="IPR026001">
    <property type="entry name" value="Abi-like_C"/>
</dbReference>
<proteinExistence type="predicted"/>
<evidence type="ECO:0000313" key="4">
    <source>
        <dbReference type="Proteomes" id="UP000807542"/>
    </source>
</evidence>
<evidence type="ECO:0000313" key="2">
    <source>
        <dbReference type="EMBL" id="MBK5071633.1"/>
    </source>
</evidence>
<sequence>MDRIPVSDTIIYSLVRLVDDAQKSRRDPSHSDLEFQLNKADLIHVDPNKDGSPVGKAKRLRIVLNWAIENDTANAERLAAGIIASVKACGGFRESSPNFVGADAIANLSDALRPEGIILGKDGSISPVALDNLSGRNLTQALRGYVNRAKKGIQDAALVVGTSKDLMEAVAAHVVQELWGHYPSNVNFPGLLGQAFTALDMATPEQPVVQGEHQRRRLERALYETACSINNLRNKQGTGHGRPWVPDLKGSEAKAAVELIGAIAELMLDNLEAKRNR</sequence>
<dbReference type="RefSeq" id="WP_228396967.1">
    <property type="nucleotide sequence ID" value="NZ_JADRCP010000001.1"/>
</dbReference>
<name>A0A9D7AF94_9GAMM</name>
<dbReference type="Pfam" id="PF14355">
    <property type="entry name" value="Abi_C"/>
    <property type="match status" value="1"/>
</dbReference>
<keyword evidence="5" id="KW-1185">Reference proteome</keyword>
<evidence type="ECO:0000313" key="5">
    <source>
        <dbReference type="Proteomes" id="UP001296969"/>
    </source>
</evidence>